<dbReference type="HOGENOM" id="CLU_148014_0_0_6"/>
<evidence type="ECO:0000313" key="3">
    <source>
        <dbReference type="Proteomes" id="UP000002608"/>
    </source>
</evidence>
<sequence>MKPFKKVFLLLAALFISGCTSVKLVNLANEPVPQNSAQSIEQAIIQGCKAKGWTPIKADNNTIDAYITVRSHKAHVRISYDDNFYNINYVDSTNLDYKDGEVHRNYNKWVYKLSASIQQQLNTKL</sequence>
<dbReference type="EMBL" id="CP000851">
    <property type="protein sequence ID" value="ABV87191.1"/>
    <property type="molecule type" value="Genomic_DNA"/>
</dbReference>
<dbReference type="PROSITE" id="PS51257">
    <property type="entry name" value="PROKAR_LIPOPROTEIN"/>
    <property type="match status" value="1"/>
</dbReference>
<dbReference type="Proteomes" id="UP000002608">
    <property type="component" value="Chromosome"/>
</dbReference>
<feature type="signal peptide" evidence="1">
    <location>
        <begin position="1"/>
        <end position="24"/>
    </location>
</feature>
<evidence type="ECO:0008006" key="4">
    <source>
        <dbReference type="Google" id="ProtNLM"/>
    </source>
</evidence>
<dbReference type="STRING" id="398579.Spea_1868"/>
<accession>A8H3Q4</accession>
<keyword evidence="3" id="KW-1185">Reference proteome</keyword>
<evidence type="ECO:0000313" key="2">
    <source>
        <dbReference type="EMBL" id="ABV87191.1"/>
    </source>
</evidence>
<evidence type="ECO:0000256" key="1">
    <source>
        <dbReference type="SAM" id="SignalP"/>
    </source>
</evidence>
<feature type="chain" id="PRO_5002723247" description="Lipoprotein" evidence="1">
    <location>
        <begin position="25"/>
        <end position="125"/>
    </location>
</feature>
<dbReference type="AlphaFoldDB" id="A8H3Q4"/>
<organism evidence="2 3">
    <name type="scientific">Shewanella pealeana (strain ATCC 700345 / ANG-SQ1)</name>
    <dbReference type="NCBI Taxonomy" id="398579"/>
    <lineage>
        <taxon>Bacteria</taxon>
        <taxon>Pseudomonadati</taxon>
        <taxon>Pseudomonadota</taxon>
        <taxon>Gammaproteobacteria</taxon>
        <taxon>Alteromonadales</taxon>
        <taxon>Shewanellaceae</taxon>
        <taxon>Shewanella</taxon>
    </lineage>
</organism>
<dbReference type="OrthoDB" id="9815328at2"/>
<proteinExistence type="predicted"/>
<keyword evidence="1" id="KW-0732">Signal</keyword>
<dbReference type="RefSeq" id="WP_012155111.1">
    <property type="nucleotide sequence ID" value="NC_009901.1"/>
</dbReference>
<dbReference type="KEGG" id="spl:Spea_1868"/>
<gene>
    <name evidence="2" type="ordered locus">Spea_1868</name>
</gene>
<protein>
    <recommendedName>
        <fullName evidence="4">Lipoprotein</fullName>
    </recommendedName>
</protein>
<name>A8H3Q4_SHEPA</name>
<reference evidence="2 3" key="1">
    <citation type="submission" date="2007-10" db="EMBL/GenBank/DDBJ databases">
        <title>Complete sequence of Shewanella pealeana ATCC 700345.</title>
        <authorList>
            <consortium name="US DOE Joint Genome Institute"/>
            <person name="Copeland A."/>
            <person name="Lucas S."/>
            <person name="Lapidus A."/>
            <person name="Barry K."/>
            <person name="Glavina del Rio T."/>
            <person name="Dalin E."/>
            <person name="Tice H."/>
            <person name="Pitluck S."/>
            <person name="Chertkov O."/>
            <person name="Brettin T."/>
            <person name="Bruce D."/>
            <person name="Detter J.C."/>
            <person name="Han C."/>
            <person name="Schmutz J."/>
            <person name="Larimer F."/>
            <person name="Land M."/>
            <person name="Hauser L."/>
            <person name="Kyrpides N."/>
            <person name="Kim E."/>
            <person name="Zhao J.-S.Z."/>
            <person name="Manno D."/>
            <person name="Hawari J."/>
            <person name="Richardson P."/>
        </authorList>
    </citation>
    <scope>NUCLEOTIDE SEQUENCE [LARGE SCALE GENOMIC DNA]</scope>
    <source>
        <strain evidence="3">ATCC 700345 / ANG-SQ1</strain>
    </source>
</reference>
<dbReference type="eggNOG" id="ENOG50330UM">
    <property type="taxonomic scope" value="Bacteria"/>
</dbReference>